<dbReference type="EMBL" id="JACIHP010000008">
    <property type="protein sequence ID" value="MBB4493099.1"/>
    <property type="molecule type" value="Genomic_DNA"/>
</dbReference>
<reference evidence="1 2" key="1">
    <citation type="submission" date="2020-08" db="EMBL/GenBank/DDBJ databases">
        <title>Genomic Encyclopedia of Type Strains, Phase IV (KMG-V): Genome sequencing to study the core and pangenomes of soil and plant-associated prokaryotes.</title>
        <authorList>
            <person name="Whitman W."/>
        </authorList>
    </citation>
    <scope>NUCLEOTIDE SEQUENCE [LARGE SCALE GENOMIC DNA]</scope>
    <source>
        <strain evidence="1 2">SEMIA 461</strain>
    </source>
</reference>
<comment type="caution">
    <text evidence="1">The sequence shown here is derived from an EMBL/GenBank/DDBJ whole genome shotgun (WGS) entry which is preliminary data.</text>
</comment>
<protein>
    <submittedName>
        <fullName evidence="1">Uncharacterized protein</fullName>
    </submittedName>
</protein>
<evidence type="ECO:0000313" key="1">
    <source>
        <dbReference type="EMBL" id="MBB4493099.1"/>
    </source>
</evidence>
<proteinExistence type="predicted"/>
<name>A0ABR6JDT2_AGRRD</name>
<keyword evidence="2" id="KW-1185">Reference proteome</keyword>
<dbReference type="Proteomes" id="UP000534590">
    <property type="component" value="Unassembled WGS sequence"/>
</dbReference>
<evidence type="ECO:0000313" key="2">
    <source>
        <dbReference type="Proteomes" id="UP000534590"/>
    </source>
</evidence>
<organism evidence="1 2">
    <name type="scientific">Agrobacterium radiobacter</name>
    <dbReference type="NCBI Taxonomy" id="362"/>
    <lineage>
        <taxon>Bacteria</taxon>
        <taxon>Pseudomonadati</taxon>
        <taxon>Pseudomonadota</taxon>
        <taxon>Alphaproteobacteria</taxon>
        <taxon>Hyphomicrobiales</taxon>
        <taxon>Rhizobiaceae</taxon>
        <taxon>Rhizobium/Agrobacterium group</taxon>
        <taxon>Agrobacterium</taxon>
        <taxon>Agrobacterium tumefaciens complex</taxon>
    </lineage>
</organism>
<sequence>MRVNPPAKVSGNALRLVKIGTAGDDFKATADEFSIDRKKLHFCAGLAALDAGSVIPFSGFVNAAAEYESFENPQSGFRSPVLQLNSSADLKAQFSVGTFERAHQRAPFNSAILAPTSQRPLNCGSQPLPRAKVLSRI</sequence>
<gene>
    <name evidence="1" type="ORF">GGE40_004951</name>
</gene>
<dbReference type="RefSeq" id="WP_111796997.1">
    <property type="nucleotide sequence ID" value="NZ_JACIGS010000008.1"/>
</dbReference>
<accession>A0ABR6JDT2</accession>